<name>A0A1Y2E2R2_9BASI</name>
<comment type="caution">
    <text evidence="2">The sequence shown here is derived from an EMBL/GenBank/DDBJ whole genome shotgun (WGS) entry which is preliminary data.</text>
</comment>
<accession>A0A1Y2E2R2</accession>
<reference evidence="2 3" key="1">
    <citation type="submission" date="2016-07" db="EMBL/GenBank/DDBJ databases">
        <title>Pervasive Adenine N6-methylation of Active Genes in Fungi.</title>
        <authorList>
            <consortium name="DOE Joint Genome Institute"/>
            <person name="Mondo S.J."/>
            <person name="Dannebaum R.O."/>
            <person name="Kuo R.C."/>
            <person name="Labutti K."/>
            <person name="Haridas S."/>
            <person name="Kuo A."/>
            <person name="Salamov A."/>
            <person name="Ahrendt S.R."/>
            <person name="Lipzen A."/>
            <person name="Sullivan W."/>
            <person name="Andreopoulos W.B."/>
            <person name="Clum A."/>
            <person name="Lindquist E."/>
            <person name="Daum C."/>
            <person name="Ramamoorthy G.K."/>
            <person name="Gryganskyi A."/>
            <person name="Culley D."/>
            <person name="Magnuson J.K."/>
            <person name="James T.Y."/>
            <person name="O'Malley M.A."/>
            <person name="Stajich J.E."/>
            <person name="Spatafora J.W."/>
            <person name="Visel A."/>
            <person name="Grigoriev I.V."/>
        </authorList>
    </citation>
    <scope>NUCLEOTIDE SEQUENCE [LARGE SCALE GENOMIC DNA]</scope>
    <source>
        <strain evidence="2 3">62-1032</strain>
    </source>
</reference>
<dbReference type="AlphaFoldDB" id="A0A1Y2E2R2"/>
<keyword evidence="3" id="KW-1185">Reference proteome</keyword>
<gene>
    <name evidence="2" type="ORF">BCR35DRAFT_308584</name>
</gene>
<proteinExistence type="predicted"/>
<dbReference type="InParanoid" id="A0A1Y2E2R2"/>
<evidence type="ECO:0000256" key="1">
    <source>
        <dbReference type="SAM" id="MobiDB-lite"/>
    </source>
</evidence>
<organism evidence="2 3">
    <name type="scientific">Leucosporidium creatinivorum</name>
    <dbReference type="NCBI Taxonomy" id="106004"/>
    <lineage>
        <taxon>Eukaryota</taxon>
        <taxon>Fungi</taxon>
        <taxon>Dikarya</taxon>
        <taxon>Basidiomycota</taxon>
        <taxon>Pucciniomycotina</taxon>
        <taxon>Microbotryomycetes</taxon>
        <taxon>Leucosporidiales</taxon>
        <taxon>Leucosporidium</taxon>
    </lineage>
</organism>
<dbReference type="Proteomes" id="UP000193467">
    <property type="component" value="Unassembled WGS sequence"/>
</dbReference>
<evidence type="ECO:0000313" key="3">
    <source>
        <dbReference type="Proteomes" id="UP000193467"/>
    </source>
</evidence>
<protein>
    <submittedName>
        <fullName evidence="2">Uncharacterized protein</fullName>
    </submittedName>
</protein>
<sequence length="93" mass="10329">MLDDFRPSCPTSLLRRDPSSRWTSKSSFIQPPLCIACRPLSFPLPTLNHPPSACLQPTLRLGTKEEGDLLLLLFLGHFSIGANLNILDNDSRP</sequence>
<feature type="region of interest" description="Disordered" evidence="1">
    <location>
        <begin position="1"/>
        <end position="26"/>
    </location>
</feature>
<dbReference type="EMBL" id="MCGR01000064">
    <property type="protein sequence ID" value="ORY65644.1"/>
    <property type="molecule type" value="Genomic_DNA"/>
</dbReference>
<evidence type="ECO:0000313" key="2">
    <source>
        <dbReference type="EMBL" id="ORY65644.1"/>
    </source>
</evidence>